<gene>
    <name evidence="1" type="ORF">C4F40_00770</name>
</gene>
<dbReference type="SUPFAM" id="SSF53335">
    <property type="entry name" value="S-adenosyl-L-methionine-dependent methyltransferases"/>
    <property type="match status" value="1"/>
</dbReference>
<protein>
    <recommendedName>
        <fullName evidence="3">Phytanoyl-CoA dioxygenase</fullName>
    </recommendedName>
</protein>
<accession>A0ABR9T1P4</accession>
<comment type="caution">
    <text evidence="1">The sequence shown here is derived from an EMBL/GenBank/DDBJ whole genome shotgun (WGS) entry which is preliminary data.</text>
</comment>
<evidence type="ECO:0000313" key="2">
    <source>
        <dbReference type="Proteomes" id="UP000618319"/>
    </source>
</evidence>
<name>A0ABR9T1P4_9SPHI</name>
<keyword evidence="2" id="KW-1185">Reference proteome</keyword>
<reference evidence="1 2" key="1">
    <citation type="submission" date="2018-02" db="EMBL/GenBank/DDBJ databases">
        <title>Sphingobacterium KA21.</title>
        <authorList>
            <person name="Vasarhelyi B.M."/>
            <person name="Deshmukh S."/>
            <person name="Balint B."/>
            <person name="Kukolya J."/>
        </authorList>
    </citation>
    <scope>NUCLEOTIDE SEQUENCE [LARGE SCALE GENOMIC DNA]</scope>
    <source>
        <strain evidence="1 2">Ka21</strain>
    </source>
</reference>
<evidence type="ECO:0008006" key="3">
    <source>
        <dbReference type="Google" id="ProtNLM"/>
    </source>
</evidence>
<proteinExistence type="predicted"/>
<dbReference type="Gene3D" id="3.40.50.150">
    <property type="entry name" value="Vaccinia Virus protein VP39"/>
    <property type="match status" value="1"/>
</dbReference>
<sequence length="321" mass="36272">MTSIQEKLSHYTKDILFPLGFHAKLAPAITGLTDLLFTLHAIAPESEDLRTHLSTKSGNAIGPLWAALCIKEVFRTQRFIQATHQAIQDKLAQKEGPIQIIYAGTGPFATLALPLMSYYTSTEVQFTLLEINQISFDKMEQTINLFGFEDYVNTAICADASTWHVPADLSADIVLSETMYNGLYKEPQVGVMLNFATQTDNSCIFIPEEIKVDLVSKPLQVERVNHLDTLITFNRAFMNSLIQQSTHRLWEFPIHRIPLPALAQEKLYLATEITIYRDFTLKINDSSLNLLRRFHIPLPTEGSEIVVQYQIKEIPAFEVVG</sequence>
<organism evidence="1 2">
    <name type="scientific">Sphingobacterium pedocola</name>
    <dbReference type="NCBI Taxonomy" id="2082722"/>
    <lineage>
        <taxon>Bacteria</taxon>
        <taxon>Pseudomonadati</taxon>
        <taxon>Bacteroidota</taxon>
        <taxon>Sphingobacteriia</taxon>
        <taxon>Sphingobacteriales</taxon>
        <taxon>Sphingobacteriaceae</taxon>
        <taxon>Sphingobacterium</taxon>
    </lineage>
</organism>
<dbReference type="EMBL" id="PSKQ01000008">
    <property type="protein sequence ID" value="MBE8719261.1"/>
    <property type="molecule type" value="Genomic_DNA"/>
</dbReference>
<evidence type="ECO:0000313" key="1">
    <source>
        <dbReference type="EMBL" id="MBE8719261.1"/>
    </source>
</evidence>
<dbReference type="InterPro" id="IPR029063">
    <property type="entry name" value="SAM-dependent_MTases_sf"/>
</dbReference>
<dbReference type="RefSeq" id="WP_196938589.1">
    <property type="nucleotide sequence ID" value="NZ_MU158689.1"/>
</dbReference>
<dbReference type="Proteomes" id="UP000618319">
    <property type="component" value="Unassembled WGS sequence"/>
</dbReference>